<dbReference type="AlphaFoldDB" id="A0A448XLN0"/>
<organism evidence="11 12">
    <name type="scientific">Protopolystoma xenopodis</name>
    <dbReference type="NCBI Taxonomy" id="117903"/>
    <lineage>
        <taxon>Eukaryota</taxon>
        <taxon>Metazoa</taxon>
        <taxon>Spiralia</taxon>
        <taxon>Lophotrochozoa</taxon>
        <taxon>Platyhelminthes</taxon>
        <taxon>Monogenea</taxon>
        <taxon>Polyopisthocotylea</taxon>
        <taxon>Polystomatidea</taxon>
        <taxon>Polystomatidae</taxon>
        <taxon>Protopolystoma</taxon>
    </lineage>
</organism>
<dbReference type="SUPFAM" id="SSF56281">
    <property type="entry name" value="Metallo-hydrolase/oxidoreductase"/>
    <property type="match status" value="1"/>
</dbReference>
<dbReference type="EC" id="3.1.26.11" evidence="4"/>
<comment type="catalytic activity">
    <reaction evidence="1">
        <text>Endonucleolytic cleavage of RNA, removing extra 3' nucleotides from tRNA precursor, generating 3' termini of tRNAs. A 3'-hydroxy group is left at the tRNA terminus and a 5'-phosphoryl group is left at the trailer molecule.</text>
        <dbReference type="EC" id="3.1.26.11"/>
    </reaction>
</comment>
<evidence type="ECO:0000256" key="4">
    <source>
        <dbReference type="ARBA" id="ARBA00012477"/>
    </source>
</evidence>
<evidence type="ECO:0000256" key="10">
    <source>
        <dbReference type="ARBA" id="ARBA00022833"/>
    </source>
</evidence>
<dbReference type="GO" id="GO:0046872">
    <property type="term" value="F:metal ion binding"/>
    <property type="evidence" value="ECO:0007669"/>
    <property type="project" value="UniProtKB-KW"/>
</dbReference>
<keyword evidence="8" id="KW-0255">Endonuclease</keyword>
<keyword evidence="5" id="KW-0819">tRNA processing</keyword>
<dbReference type="GO" id="GO:1990180">
    <property type="term" value="P:mitochondrial tRNA 3'-end processing"/>
    <property type="evidence" value="ECO:0007669"/>
    <property type="project" value="TreeGrafter"/>
</dbReference>
<keyword evidence="9" id="KW-0378">Hydrolase</keyword>
<keyword evidence="6" id="KW-0540">Nuclease</keyword>
<sequence>MPILAPDSISIWLANLEKLYPGDVPIEVHLIRQTYGSPINSRVVIADSKSNDWNNLLINLHMEILPVPVLHQADAHGFVLKVRRHIPTNSALTFSKITSTSDSLNPVPRRDAQEEFEADQRSHWRLVYSGDSMPCQLLASSGSDCDLLIHEATFPDGFEHRAADSMHW</sequence>
<evidence type="ECO:0000256" key="8">
    <source>
        <dbReference type="ARBA" id="ARBA00022759"/>
    </source>
</evidence>
<evidence type="ECO:0000256" key="6">
    <source>
        <dbReference type="ARBA" id="ARBA00022722"/>
    </source>
</evidence>
<gene>
    <name evidence="11" type="ORF">PXEA_LOCUS33048</name>
</gene>
<dbReference type="EMBL" id="CAAALY010261894">
    <property type="protein sequence ID" value="VEL39608.1"/>
    <property type="molecule type" value="Genomic_DNA"/>
</dbReference>
<evidence type="ECO:0000256" key="2">
    <source>
        <dbReference type="ARBA" id="ARBA00001947"/>
    </source>
</evidence>
<dbReference type="Proteomes" id="UP000784294">
    <property type="component" value="Unassembled WGS sequence"/>
</dbReference>
<evidence type="ECO:0000256" key="1">
    <source>
        <dbReference type="ARBA" id="ARBA00000402"/>
    </source>
</evidence>
<dbReference type="OrthoDB" id="6140466at2759"/>
<evidence type="ECO:0000256" key="5">
    <source>
        <dbReference type="ARBA" id="ARBA00022694"/>
    </source>
</evidence>
<dbReference type="GO" id="GO:0005739">
    <property type="term" value="C:mitochondrion"/>
    <property type="evidence" value="ECO:0007669"/>
    <property type="project" value="TreeGrafter"/>
</dbReference>
<dbReference type="Gene3D" id="3.60.15.10">
    <property type="entry name" value="Ribonuclease Z/Hydroxyacylglutathione hydrolase-like"/>
    <property type="match status" value="1"/>
</dbReference>
<dbReference type="PANTHER" id="PTHR12553">
    <property type="entry name" value="ZINC PHOSPHODIESTERASE ELAC PROTEIN 2"/>
    <property type="match status" value="1"/>
</dbReference>
<dbReference type="PANTHER" id="PTHR12553:SF49">
    <property type="entry name" value="ZINC PHOSPHODIESTERASE ELAC PROTEIN 2"/>
    <property type="match status" value="1"/>
</dbReference>
<keyword evidence="12" id="KW-1185">Reference proteome</keyword>
<comment type="cofactor">
    <cofactor evidence="2">
        <name>Zn(2+)</name>
        <dbReference type="ChEBI" id="CHEBI:29105"/>
    </cofactor>
</comment>
<evidence type="ECO:0000256" key="3">
    <source>
        <dbReference type="ARBA" id="ARBA00007823"/>
    </source>
</evidence>
<dbReference type="InterPro" id="IPR047151">
    <property type="entry name" value="RNZ2-like"/>
</dbReference>
<reference evidence="11" key="1">
    <citation type="submission" date="2018-11" db="EMBL/GenBank/DDBJ databases">
        <authorList>
            <consortium name="Pathogen Informatics"/>
        </authorList>
    </citation>
    <scope>NUCLEOTIDE SEQUENCE</scope>
</reference>
<comment type="similarity">
    <text evidence="3">Belongs to the RNase Z family.</text>
</comment>
<protein>
    <recommendedName>
        <fullName evidence="4">ribonuclease Z</fullName>
        <ecNumber evidence="4">3.1.26.11</ecNumber>
    </recommendedName>
</protein>
<evidence type="ECO:0000313" key="12">
    <source>
        <dbReference type="Proteomes" id="UP000784294"/>
    </source>
</evidence>
<comment type="caution">
    <text evidence="11">The sequence shown here is derived from an EMBL/GenBank/DDBJ whole genome shotgun (WGS) entry which is preliminary data.</text>
</comment>
<dbReference type="InterPro" id="IPR036866">
    <property type="entry name" value="RibonucZ/Hydroxyglut_hydro"/>
</dbReference>
<evidence type="ECO:0000313" key="11">
    <source>
        <dbReference type="EMBL" id="VEL39608.1"/>
    </source>
</evidence>
<proteinExistence type="inferred from homology"/>
<accession>A0A448XLN0</accession>
<evidence type="ECO:0000256" key="7">
    <source>
        <dbReference type="ARBA" id="ARBA00022723"/>
    </source>
</evidence>
<evidence type="ECO:0000256" key="9">
    <source>
        <dbReference type="ARBA" id="ARBA00022801"/>
    </source>
</evidence>
<keyword evidence="7" id="KW-0479">Metal-binding</keyword>
<keyword evidence="10" id="KW-0862">Zinc</keyword>
<name>A0A448XLN0_9PLAT</name>
<dbReference type="GO" id="GO:0042781">
    <property type="term" value="F:3'-tRNA processing endoribonuclease activity"/>
    <property type="evidence" value="ECO:0007669"/>
    <property type="project" value="UniProtKB-EC"/>
</dbReference>